<comment type="caution">
    <text evidence="3">The sequence shown here is derived from an EMBL/GenBank/DDBJ whole genome shotgun (WGS) entry which is preliminary data.</text>
</comment>
<sequence>MHAFRPFTYWRRRTRHHTAAPPPVPPSLTATPSFDTSAAYLLGGRVPPRSFDTPPAGIAGRRDPDHRASYRVLLVAARLRRGDDPARVAASTGVPLALVELIADELATRAGDDSTRKPSAHPRPQRRRRRRKTFIAAVIALEAVAIGNIVATITAALHHVPALAALTGVLSILLILSVWALARSITPPPPATDPYGRGGSANLDGLDQARGRNERPNPDPPRDDAGSP</sequence>
<gene>
    <name evidence="3" type="ORF">G9U51_08545</name>
</gene>
<protein>
    <submittedName>
        <fullName evidence="3">Uncharacterized protein</fullName>
    </submittedName>
</protein>
<accession>A0A967B0I0</accession>
<feature type="compositionally biased region" description="Basic residues" evidence="1">
    <location>
        <begin position="118"/>
        <end position="129"/>
    </location>
</feature>
<keyword evidence="2" id="KW-0472">Membrane</keyword>
<keyword evidence="2" id="KW-1133">Transmembrane helix</keyword>
<feature type="transmembrane region" description="Helical" evidence="2">
    <location>
        <begin position="133"/>
        <end position="157"/>
    </location>
</feature>
<evidence type="ECO:0000313" key="3">
    <source>
        <dbReference type="EMBL" id="NHN55822.1"/>
    </source>
</evidence>
<evidence type="ECO:0000313" key="4">
    <source>
        <dbReference type="Proteomes" id="UP000744769"/>
    </source>
</evidence>
<evidence type="ECO:0000256" key="2">
    <source>
        <dbReference type="SAM" id="Phobius"/>
    </source>
</evidence>
<feature type="transmembrane region" description="Helical" evidence="2">
    <location>
        <begin position="163"/>
        <end position="182"/>
    </location>
</feature>
<organism evidence="3 4">
    <name type="scientific">Metallococcus carri</name>
    <dbReference type="NCBI Taxonomy" id="1656884"/>
    <lineage>
        <taxon>Bacteria</taxon>
        <taxon>Bacillati</taxon>
        <taxon>Actinomycetota</taxon>
        <taxon>Actinomycetes</taxon>
        <taxon>Micrococcales</taxon>
        <taxon>Dermacoccaceae</taxon>
        <taxon>Metallococcus</taxon>
    </lineage>
</organism>
<feature type="region of interest" description="Disordered" evidence="1">
    <location>
        <begin position="188"/>
        <end position="228"/>
    </location>
</feature>
<dbReference type="Proteomes" id="UP000744769">
    <property type="component" value="Unassembled WGS sequence"/>
</dbReference>
<feature type="compositionally biased region" description="Basic and acidic residues" evidence="1">
    <location>
        <begin position="207"/>
        <end position="228"/>
    </location>
</feature>
<dbReference type="AlphaFoldDB" id="A0A967B0I0"/>
<dbReference type="RefSeq" id="WP_166195988.1">
    <property type="nucleotide sequence ID" value="NZ_JAAOIV010000005.1"/>
</dbReference>
<evidence type="ECO:0000256" key="1">
    <source>
        <dbReference type="SAM" id="MobiDB-lite"/>
    </source>
</evidence>
<feature type="region of interest" description="Disordered" evidence="1">
    <location>
        <begin position="109"/>
        <end position="129"/>
    </location>
</feature>
<dbReference type="EMBL" id="JAAOIV010000005">
    <property type="protein sequence ID" value="NHN55822.1"/>
    <property type="molecule type" value="Genomic_DNA"/>
</dbReference>
<keyword evidence="2" id="KW-0812">Transmembrane</keyword>
<name>A0A967B0I0_9MICO</name>
<reference evidence="3" key="1">
    <citation type="submission" date="2020-03" db="EMBL/GenBank/DDBJ databases">
        <title>Draft sequencing of Calidifontibacter sp. DB0510.</title>
        <authorList>
            <person name="Kim D.-U."/>
        </authorList>
    </citation>
    <scope>NUCLEOTIDE SEQUENCE</scope>
    <source>
        <strain evidence="3">DB0510</strain>
    </source>
</reference>
<proteinExistence type="predicted"/>
<keyword evidence="4" id="KW-1185">Reference proteome</keyword>